<organism evidence="2 3">
    <name type="scientific">Bosea caraganae</name>
    <dbReference type="NCBI Taxonomy" id="2763117"/>
    <lineage>
        <taxon>Bacteria</taxon>
        <taxon>Pseudomonadati</taxon>
        <taxon>Pseudomonadota</taxon>
        <taxon>Alphaproteobacteria</taxon>
        <taxon>Hyphomicrobiales</taxon>
        <taxon>Boseaceae</taxon>
        <taxon>Bosea</taxon>
    </lineage>
</organism>
<sequence length="378" mass="40908">MNRIVALEGLSTGSTQLSAGSRVVPLPDLPLHLEFRPLSNCAEIRAAWSDLASRALEPNPFFEPDIALAAAQHLVAFRDAAAILVWQGAEGSPARRLMGFLPCLPNNRLFGPDALTVLADPRLFNGAPLLDRLQADEVLDAILTRKPARRGLALREIDLDGPFAQALQRAGERLGLPIRRERTAAPRPLHKAEPTDTTALKQALAREGKLTLVEAGPRSDIRDAIEIVLALEASGPRARAGNATLQDTREVGFVRAMTRGLARIRQCRTGLLMLGERPIAGAIILGKAQRGWLYVSTQDEAYAAFEPERLLLALMQQATPARQILRRSGQSLSGAAPIAIGGFTVSARPEHSPKHLALRARDALRRGGFRLRRAAAGE</sequence>
<dbReference type="RefSeq" id="WP_114831629.1">
    <property type="nucleotide sequence ID" value="NZ_QQTO01000037.1"/>
</dbReference>
<evidence type="ECO:0000313" key="2">
    <source>
        <dbReference type="EMBL" id="RDJ20813.1"/>
    </source>
</evidence>
<feature type="domain" description="BioF2-like acetyltransferase" evidence="1">
    <location>
        <begin position="204"/>
        <end position="323"/>
    </location>
</feature>
<keyword evidence="2" id="KW-0808">Transferase</keyword>
<protein>
    <submittedName>
        <fullName evidence="2">GNAT family N-acetyltransferase</fullName>
    </submittedName>
</protein>
<keyword evidence="3" id="KW-1185">Reference proteome</keyword>
<gene>
    <name evidence="2" type="ORF">DWE98_22885</name>
</gene>
<evidence type="ECO:0000313" key="3">
    <source>
        <dbReference type="Proteomes" id="UP000255207"/>
    </source>
</evidence>
<dbReference type="Pfam" id="PF13480">
    <property type="entry name" value="Acetyltransf_6"/>
    <property type="match status" value="1"/>
</dbReference>
<evidence type="ECO:0000259" key="1">
    <source>
        <dbReference type="Pfam" id="PF13480"/>
    </source>
</evidence>
<accession>A0A370L0N2</accession>
<dbReference type="AlphaFoldDB" id="A0A370L0N2"/>
<dbReference type="Proteomes" id="UP000255207">
    <property type="component" value="Unassembled WGS sequence"/>
</dbReference>
<dbReference type="GO" id="GO:0016740">
    <property type="term" value="F:transferase activity"/>
    <property type="evidence" value="ECO:0007669"/>
    <property type="project" value="UniProtKB-KW"/>
</dbReference>
<comment type="caution">
    <text evidence="2">The sequence shown here is derived from an EMBL/GenBank/DDBJ whole genome shotgun (WGS) entry which is preliminary data.</text>
</comment>
<reference evidence="3" key="1">
    <citation type="submission" date="2018-07" db="EMBL/GenBank/DDBJ databases">
        <authorList>
            <person name="Safronova V.I."/>
            <person name="Chirak E.R."/>
            <person name="Sazanova A.L."/>
        </authorList>
    </citation>
    <scope>NUCLEOTIDE SEQUENCE [LARGE SCALE GENOMIC DNA]</scope>
    <source>
        <strain evidence="3">RCAM04685</strain>
    </source>
</reference>
<dbReference type="InterPro" id="IPR038740">
    <property type="entry name" value="BioF2-like_GNAT_dom"/>
</dbReference>
<dbReference type="EMBL" id="QQTP01000015">
    <property type="protein sequence ID" value="RDJ20813.1"/>
    <property type="molecule type" value="Genomic_DNA"/>
</dbReference>
<name>A0A370L0N2_9HYPH</name>
<proteinExistence type="predicted"/>
<dbReference type="OrthoDB" id="213519at2"/>